<reference evidence="1 2" key="1">
    <citation type="submission" date="2019-06" db="EMBL/GenBank/DDBJ databases">
        <title>Whole genome shotgun sequence of Komagataeibacter hansenii NBRC 14820.</title>
        <authorList>
            <person name="Hosoyama A."/>
            <person name="Uohara A."/>
            <person name="Ohji S."/>
            <person name="Ichikawa N."/>
        </authorList>
    </citation>
    <scope>NUCLEOTIDE SEQUENCE [LARGE SCALE GENOMIC DNA]</scope>
    <source>
        <strain evidence="1 2">NBRC 14820</strain>
    </source>
</reference>
<organism evidence="1 2">
    <name type="scientific">Novacetimonas hansenii</name>
    <name type="common">Komagataeibacter hansenii</name>
    <dbReference type="NCBI Taxonomy" id="436"/>
    <lineage>
        <taxon>Bacteria</taxon>
        <taxon>Pseudomonadati</taxon>
        <taxon>Pseudomonadota</taxon>
        <taxon>Alphaproteobacteria</taxon>
        <taxon>Acetobacterales</taxon>
        <taxon>Acetobacteraceae</taxon>
        <taxon>Novacetimonas</taxon>
    </lineage>
</organism>
<evidence type="ECO:0000313" key="2">
    <source>
        <dbReference type="Proteomes" id="UP000319478"/>
    </source>
</evidence>
<dbReference type="EMBL" id="BJNN01000122">
    <property type="protein sequence ID" value="GEC64496.1"/>
    <property type="molecule type" value="Genomic_DNA"/>
</dbReference>
<name>A0ABQ0SGZ9_NOVHA</name>
<keyword evidence="2" id="KW-1185">Reference proteome</keyword>
<sequence length="82" mass="9503">MNFNFHGSIIETKIFSDSEYHKLVCEIYIDGVYICLLSVDDGVDRISIVFPDCEEECKKNKVRYDIFVFALSLAKKDILNKC</sequence>
<proteinExistence type="predicted"/>
<accession>A0ABQ0SGZ9</accession>
<comment type="caution">
    <text evidence="1">The sequence shown here is derived from an EMBL/GenBank/DDBJ whole genome shotgun (WGS) entry which is preliminary data.</text>
</comment>
<gene>
    <name evidence="1" type="ORF">GHA01_23450</name>
</gene>
<dbReference type="Proteomes" id="UP000319478">
    <property type="component" value="Unassembled WGS sequence"/>
</dbReference>
<protein>
    <submittedName>
        <fullName evidence="1">Uncharacterized protein</fullName>
    </submittedName>
</protein>
<evidence type="ECO:0000313" key="1">
    <source>
        <dbReference type="EMBL" id="GEC64496.1"/>
    </source>
</evidence>